<organism evidence="2 3">
    <name type="scientific">Daucus carota subsp. sativus</name>
    <name type="common">Carrot</name>
    <dbReference type="NCBI Taxonomy" id="79200"/>
    <lineage>
        <taxon>Eukaryota</taxon>
        <taxon>Viridiplantae</taxon>
        <taxon>Streptophyta</taxon>
        <taxon>Embryophyta</taxon>
        <taxon>Tracheophyta</taxon>
        <taxon>Spermatophyta</taxon>
        <taxon>Magnoliopsida</taxon>
        <taxon>eudicotyledons</taxon>
        <taxon>Gunneridae</taxon>
        <taxon>Pentapetalae</taxon>
        <taxon>asterids</taxon>
        <taxon>campanulids</taxon>
        <taxon>Apiales</taxon>
        <taxon>Apiaceae</taxon>
        <taxon>Apioideae</taxon>
        <taxon>Scandiceae</taxon>
        <taxon>Daucinae</taxon>
        <taxon>Daucus</taxon>
        <taxon>Daucus sect. Daucus</taxon>
    </lineage>
</organism>
<dbReference type="Proteomes" id="UP000077755">
    <property type="component" value="Chromosome 2"/>
</dbReference>
<evidence type="ECO:0000256" key="1">
    <source>
        <dbReference type="SAM" id="MobiDB-lite"/>
    </source>
</evidence>
<sequence length="99" mass="10905">MDSRSQQPMINLSSSGIRQQGSGNALDLFLQRRAESIKRSRTTGTSSEFDKNSRAIRRARLSNFDQNPSPGSVLDSTVTNVMPSANAATGWIQVILFFK</sequence>
<name>A0AAF1AK17_DAUCS</name>
<feature type="region of interest" description="Disordered" evidence="1">
    <location>
        <begin position="1"/>
        <end position="20"/>
    </location>
</feature>
<keyword evidence="3" id="KW-1185">Reference proteome</keyword>
<proteinExistence type="predicted"/>
<dbReference type="EMBL" id="CP093344">
    <property type="protein sequence ID" value="WOG86069.1"/>
    <property type="molecule type" value="Genomic_DNA"/>
</dbReference>
<reference evidence="2" key="1">
    <citation type="journal article" date="2016" name="Nat. Genet.">
        <title>A high-quality carrot genome assembly provides new insights into carotenoid accumulation and asterid genome evolution.</title>
        <authorList>
            <person name="Iorizzo M."/>
            <person name="Ellison S."/>
            <person name="Senalik D."/>
            <person name="Zeng P."/>
            <person name="Satapoomin P."/>
            <person name="Huang J."/>
            <person name="Bowman M."/>
            <person name="Iovene M."/>
            <person name="Sanseverino W."/>
            <person name="Cavagnaro P."/>
            <person name="Yildiz M."/>
            <person name="Macko-Podgorni A."/>
            <person name="Moranska E."/>
            <person name="Grzebelus E."/>
            <person name="Grzebelus D."/>
            <person name="Ashrafi H."/>
            <person name="Zheng Z."/>
            <person name="Cheng S."/>
            <person name="Spooner D."/>
            <person name="Van Deynze A."/>
            <person name="Simon P."/>
        </authorList>
    </citation>
    <scope>NUCLEOTIDE SEQUENCE</scope>
    <source>
        <tissue evidence="2">Leaf</tissue>
    </source>
</reference>
<protein>
    <submittedName>
        <fullName evidence="2">Uncharacterized protein</fullName>
    </submittedName>
</protein>
<evidence type="ECO:0000313" key="3">
    <source>
        <dbReference type="Proteomes" id="UP000077755"/>
    </source>
</evidence>
<evidence type="ECO:0000313" key="2">
    <source>
        <dbReference type="EMBL" id="WOG86069.1"/>
    </source>
</evidence>
<reference evidence="2" key="2">
    <citation type="submission" date="2022-03" db="EMBL/GenBank/DDBJ databases">
        <title>Draft title - Genomic analysis of global carrot germplasm unveils the trajectory of domestication and the origin of high carotenoid orange carrot.</title>
        <authorList>
            <person name="Iorizzo M."/>
            <person name="Ellison S."/>
            <person name="Senalik D."/>
            <person name="Macko-Podgorni A."/>
            <person name="Grzebelus D."/>
            <person name="Bostan H."/>
            <person name="Rolling W."/>
            <person name="Curaba J."/>
            <person name="Simon P."/>
        </authorList>
    </citation>
    <scope>NUCLEOTIDE SEQUENCE</scope>
    <source>
        <tissue evidence="2">Leaf</tissue>
    </source>
</reference>
<accession>A0AAF1AK17</accession>
<dbReference type="AlphaFoldDB" id="A0AAF1AK17"/>
<gene>
    <name evidence="2" type="ORF">DCAR_0205266</name>
</gene>